<dbReference type="InterPro" id="IPR030925">
    <property type="entry name" value="T2SS_GspN_Lepto"/>
</dbReference>
<organism evidence="2 3">
    <name type="scientific">Halobacteriovorax marinus</name>
    <dbReference type="NCBI Taxonomy" id="97084"/>
    <lineage>
        <taxon>Bacteria</taxon>
        <taxon>Pseudomonadati</taxon>
        <taxon>Bdellovibrionota</taxon>
        <taxon>Bacteriovoracia</taxon>
        <taxon>Bacteriovoracales</taxon>
        <taxon>Halobacteriovoraceae</taxon>
        <taxon>Halobacteriovorax</taxon>
    </lineage>
</organism>
<dbReference type="NCBIfam" id="TIGR04411">
    <property type="entry name" value="T2SS_GspN_Lepto"/>
    <property type="match status" value="1"/>
</dbReference>
<dbReference type="AlphaFoldDB" id="A0A1Y5FEI3"/>
<keyword evidence="1" id="KW-0472">Membrane</keyword>
<protein>
    <submittedName>
        <fullName evidence="2">Type II secretion system protein GspN</fullName>
    </submittedName>
</protein>
<name>A0A1Y5FEI3_9BACT</name>
<gene>
    <name evidence="2" type="ORF">A9Q84_11750</name>
</gene>
<evidence type="ECO:0000256" key="1">
    <source>
        <dbReference type="SAM" id="Phobius"/>
    </source>
</evidence>
<dbReference type="Proteomes" id="UP000196531">
    <property type="component" value="Unassembled WGS sequence"/>
</dbReference>
<keyword evidence="1" id="KW-0812">Transmembrane</keyword>
<comment type="caution">
    <text evidence="2">The sequence shown here is derived from an EMBL/GenBank/DDBJ whole genome shotgun (WGS) entry which is preliminary data.</text>
</comment>
<evidence type="ECO:0000313" key="3">
    <source>
        <dbReference type="Proteomes" id="UP000196531"/>
    </source>
</evidence>
<dbReference type="EMBL" id="MAAO01000006">
    <property type="protein sequence ID" value="OUR97002.1"/>
    <property type="molecule type" value="Genomic_DNA"/>
</dbReference>
<reference evidence="3" key="1">
    <citation type="journal article" date="2017" name="Proc. Natl. Acad. Sci. U.S.A.">
        <title>Simulation of Deepwater Horizon oil plume reveals substrate specialization within a complex community of hydrocarbon-degraders.</title>
        <authorList>
            <person name="Hu P."/>
            <person name="Dubinsky E.A."/>
            <person name="Probst A.J."/>
            <person name="Wang J."/>
            <person name="Sieber C.M.K."/>
            <person name="Tom L.M."/>
            <person name="Gardinali P."/>
            <person name="Banfield J.F."/>
            <person name="Atlas R.M."/>
            <person name="Andersen G.L."/>
        </authorList>
    </citation>
    <scope>NUCLEOTIDE SEQUENCE [LARGE SCALE GENOMIC DNA]</scope>
</reference>
<feature type="transmembrane region" description="Helical" evidence="1">
    <location>
        <begin position="21"/>
        <end position="44"/>
    </location>
</feature>
<keyword evidence="1" id="KW-1133">Transmembrane helix</keyword>
<accession>A0A1Y5FEI3</accession>
<sequence length="310" mass="34429">MVKLKVQPNELPDEIYSQKKMFFSKVIIGALALFFLAFCFNFPLDNIIKSHVAKALSSNRACPITYDELKFEWFFPKIIIKKPVVSGICFNNPAASLKLKDLIVKVQSPSFWPLGVKLHAKIKHKFSVLNIYPTIGLTSHAVKIEKSSISHDTLVKVLGSKSLKFTGDIEIESVLKFKGNNIISGDLFVNSQNLNIPPQNLGGFDLPNLPISVIQIKASINAKNLLDIQDIRIGNADAPILAEIDGKIKLNPHNIRNSALDLNGDIKFSPEFLENFGILNMLLGGKKPSDKGFYKFNLKGKLSAPRPSFQ</sequence>
<proteinExistence type="predicted"/>
<evidence type="ECO:0000313" key="2">
    <source>
        <dbReference type="EMBL" id="OUR97002.1"/>
    </source>
</evidence>